<evidence type="ECO:0000259" key="1">
    <source>
        <dbReference type="Pfam" id="PF04149"/>
    </source>
</evidence>
<evidence type="ECO:0000313" key="2">
    <source>
        <dbReference type="EMBL" id="GAA1691216.1"/>
    </source>
</evidence>
<dbReference type="Pfam" id="PF04149">
    <property type="entry name" value="DUF397"/>
    <property type="match status" value="1"/>
</dbReference>
<dbReference type="InterPro" id="IPR007278">
    <property type="entry name" value="DUF397"/>
</dbReference>
<comment type="caution">
    <text evidence="2">The sequence shown here is derived from an EMBL/GenBank/DDBJ whole genome shotgun (WGS) entry which is preliminary data.</text>
</comment>
<dbReference type="EMBL" id="BAAANY010000018">
    <property type="protein sequence ID" value="GAA1691216.1"/>
    <property type="molecule type" value="Genomic_DNA"/>
</dbReference>
<feature type="domain" description="DUF397" evidence="1">
    <location>
        <begin position="2"/>
        <end position="38"/>
    </location>
</feature>
<proteinExistence type="predicted"/>
<organism evidence="2 3">
    <name type="scientific">Fodinicola feengrottensis</name>
    <dbReference type="NCBI Taxonomy" id="435914"/>
    <lineage>
        <taxon>Bacteria</taxon>
        <taxon>Bacillati</taxon>
        <taxon>Actinomycetota</taxon>
        <taxon>Actinomycetes</taxon>
        <taxon>Mycobacteriales</taxon>
        <taxon>Fodinicola</taxon>
    </lineage>
</organism>
<sequence>MEVAQALHVIGLRDSKDPDGGVLAVSRTTFTDFLTAVKANQLH</sequence>
<reference evidence="2 3" key="1">
    <citation type="journal article" date="2019" name="Int. J. Syst. Evol. Microbiol.">
        <title>The Global Catalogue of Microorganisms (GCM) 10K type strain sequencing project: providing services to taxonomists for standard genome sequencing and annotation.</title>
        <authorList>
            <consortium name="The Broad Institute Genomics Platform"/>
            <consortium name="The Broad Institute Genome Sequencing Center for Infectious Disease"/>
            <person name="Wu L."/>
            <person name="Ma J."/>
        </authorList>
    </citation>
    <scope>NUCLEOTIDE SEQUENCE [LARGE SCALE GENOMIC DNA]</scope>
    <source>
        <strain evidence="2 3">JCM 14718</strain>
    </source>
</reference>
<name>A0ABN2HPC3_9ACTN</name>
<dbReference type="Proteomes" id="UP001500618">
    <property type="component" value="Unassembled WGS sequence"/>
</dbReference>
<keyword evidence="3" id="KW-1185">Reference proteome</keyword>
<evidence type="ECO:0000313" key="3">
    <source>
        <dbReference type="Proteomes" id="UP001500618"/>
    </source>
</evidence>
<gene>
    <name evidence="2" type="ORF">GCM10009765_45860</name>
</gene>
<accession>A0ABN2HPC3</accession>
<protein>
    <recommendedName>
        <fullName evidence="1">DUF397 domain-containing protein</fullName>
    </recommendedName>
</protein>